<proteinExistence type="predicted"/>
<protein>
    <submittedName>
        <fullName evidence="3">Histidine kinase</fullName>
    </submittedName>
</protein>
<name>A0A6P0UP46_9FLAO</name>
<dbReference type="InterPro" id="IPR050640">
    <property type="entry name" value="Bact_2-comp_sensor_kinase"/>
</dbReference>
<sequence>MKTYINYLKENRSFVLFLFAFSWILTLKNKIGISSSWNDFVFHPDTPFWVFIDAFLIFLLTDFIKRSVEKNNAKETPSVWIYLKFFGISFICYMLIANVFGVLVSIAFNNFSRNYSSSYQVTYRLFSQIIDFMIFGGFSLAYLYSRENRNYRKRLSAYEISNSKSKIQQLKAQLNPHFLFNNLNILDQLIEEDRHKASDFLGRFSELYRYALRSSEKELITIGEELAFTQNYFELMQTKYQGYYRLVIADDIKTSNTIVPPFCLQVLVENAIVHNLGTAQDPVMITITAENGIKVSNNRIRQSRKNKSNGVALKNLNEQFELLTNSPVTIQESEDSFAVTLPPVKMNNND</sequence>
<accession>A0A6P0UP46</accession>
<feature type="domain" description="Signal transduction histidine kinase internal region" evidence="2">
    <location>
        <begin position="166"/>
        <end position="241"/>
    </location>
</feature>
<evidence type="ECO:0000259" key="2">
    <source>
        <dbReference type="Pfam" id="PF06580"/>
    </source>
</evidence>
<evidence type="ECO:0000256" key="1">
    <source>
        <dbReference type="SAM" id="Phobius"/>
    </source>
</evidence>
<keyword evidence="1" id="KW-0812">Transmembrane</keyword>
<dbReference type="AlphaFoldDB" id="A0A6P0UP46"/>
<keyword evidence="1" id="KW-1133">Transmembrane helix</keyword>
<gene>
    <name evidence="3" type="ORF">GWK08_16740</name>
</gene>
<keyword evidence="4" id="KW-1185">Reference proteome</keyword>
<keyword evidence="1" id="KW-0472">Membrane</keyword>
<evidence type="ECO:0000313" key="3">
    <source>
        <dbReference type="EMBL" id="NER15104.1"/>
    </source>
</evidence>
<evidence type="ECO:0000313" key="4">
    <source>
        <dbReference type="Proteomes" id="UP000468581"/>
    </source>
</evidence>
<keyword evidence="3" id="KW-0418">Kinase</keyword>
<feature type="transmembrane region" description="Helical" evidence="1">
    <location>
        <begin position="126"/>
        <end position="144"/>
    </location>
</feature>
<feature type="transmembrane region" description="Helical" evidence="1">
    <location>
        <begin position="46"/>
        <end position="64"/>
    </location>
</feature>
<dbReference type="EMBL" id="JAABOO010000004">
    <property type="protein sequence ID" value="NER15104.1"/>
    <property type="molecule type" value="Genomic_DNA"/>
</dbReference>
<dbReference type="GO" id="GO:0016020">
    <property type="term" value="C:membrane"/>
    <property type="evidence" value="ECO:0007669"/>
    <property type="project" value="InterPro"/>
</dbReference>
<dbReference type="Pfam" id="PF06580">
    <property type="entry name" value="His_kinase"/>
    <property type="match status" value="1"/>
</dbReference>
<dbReference type="RefSeq" id="WP_163608402.1">
    <property type="nucleotide sequence ID" value="NZ_JAABOO010000004.1"/>
</dbReference>
<dbReference type="Proteomes" id="UP000468581">
    <property type="component" value="Unassembled WGS sequence"/>
</dbReference>
<keyword evidence="3" id="KW-0808">Transferase</keyword>
<reference evidence="3 4" key="1">
    <citation type="submission" date="2020-01" db="EMBL/GenBank/DDBJ databases">
        <title>Leptobacterium flavescens.</title>
        <authorList>
            <person name="Wang G."/>
        </authorList>
    </citation>
    <scope>NUCLEOTIDE SEQUENCE [LARGE SCALE GENOMIC DNA]</scope>
    <source>
        <strain evidence="3 4">KCTC 22160</strain>
    </source>
</reference>
<dbReference type="InterPro" id="IPR010559">
    <property type="entry name" value="Sig_transdc_His_kin_internal"/>
</dbReference>
<dbReference type="PANTHER" id="PTHR34220">
    <property type="entry name" value="SENSOR HISTIDINE KINASE YPDA"/>
    <property type="match status" value="1"/>
</dbReference>
<dbReference type="PANTHER" id="PTHR34220:SF7">
    <property type="entry name" value="SENSOR HISTIDINE KINASE YPDA"/>
    <property type="match status" value="1"/>
</dbReference>
<organism evidence="3 4">
    <name type="scientific">Leptobacterium flavescens</name>
    <dbReference type="NCBI Taxonomy" id="472055"/>
    <lineage>
        <taxon>Bacteria</taxon>
        <taxon>Pseudomonadati</taxon>
        <taxon>Bacteroidota</taxon>
        <taxon>Flavobacteriia</taxon>
        <taxon>Flavobacteriales</taxon>
        <taxon>Flavobacteriaceae</taxon>
        <taxon>Leptobacterium</taxon>
    </lineage>
</organism>
<comment type="caution">
    <text evidence="3">The sequence shown here is derived from an EMBL/GenBank/DDBJ whole genome shotgun (WGS) entry which is preliminary data.</text>
</comment>
<dbReference type="GO" id="GO:0000155">
    <property type="term" value="F:phosphorelay sensor kinase activity"/>
    <property type="evidence" value="ECO:0007669"/>
    <property type="project" value="InterPro"/>
</dbReference>
<feature type="transmembrane region" description="Helical" evidence="1">
    <location>
        <begin position="85"/>
        <end position="106"/>
    </location>
</feature>